<comment type="caution">
    <text evidence="9">The sequence shown here is derived from an EMBL/GenBank/DDBJ whole genome shotgun (WGS) entry which is preliminary data.</text>
</comment>
<dbReference type="Proteomes" id="UP001589789">
    <property type="component" value="Unassembled WGS sequence"/>
</dbReference>
<accession>A0ABV6IWH7</accession>
<keyword evidence="3 7" id="KW-0812">Transmembrane</keyword>
<comment type="similarity">
    <text evidence="6">Belongs to the exbB/tolQ family.</text>
</comment>
<proteinExistence type="inferred from homology"/>
<evidence type="ECO:0000256" key="4">
    <source>
        <dbReference type="ARBA" id="ARBA00022989"/>
    </source>
</evidence>
<keyword evidence="6" id="KW-0653">Protein transport</keyword>
<feature type="transmembrane region" description="Helical" evidence="7">
    <location>
        <begin position="122"/>
        <end position="143"/>
    </location>
</feature>
<keyword evidence="10" id="KW-1185">Reference proteome</keyword>
<evidence type="ECO:0000256" key="1">
    <source>
        <dbReference type="ARBA" id="ARBA00004651"/>
    </source>
</evidence>
<dbReference type="InterPro" id="IPR002898">
    <property type="entry name" value="MotA_ExbB_proton_chnl"/>
</dbReference>
<comment type="subcellular location">
    <subcellularLocation>
        <location evidence="1">Cell membrane</location>
        <topology evidence="1">Multi-pass membrane protein</topology>
    </subcellularLocation>
    <subcellularLocation>
        <location evidence="6">Membrane</location>
        <topology evidence="6">Multi-pass membrane protein</topology>
    </subcellularLocation>
</comment>
<evidence type="ECO:0000256" key="6">
    <source>
        <dbReference type="RuleBase" id="RU004057"/>
    </source>
</evidence>
<name>A0ABV6IWH7_9PROT</name>
<keyword evidence="5 7" id="KW-0472">Membrane</keyword>
<evidence type="ECO:0000256" key="3">
    <source>
        <dbReference type="ARBA" id="ARBA00022692"/>
    </source>
</evidence>
<dbReference type="InterPro" id="IPR050790">
    <property type="entry name" value="ExbB/TolQ_transport"/>
</dbReference>
<evidence type="ECO:0000256" key="7">
    <source>
        <dbReference type="SAM" id="Phobius"/>
    </source>
</evidence>
<dbReference type="RefSeq" id="WP_377053937.1">
    <property type="nucleotide sequence ID" value="NZ_JBHLVZ010000074.1"/>
</dbReference>
<sequence length="251" mass="25649">MNPSAPGHDLSPLALFLQADTVVKAVMLLLALASIACWGIIIEKMAATRRLRGETRRLAAAAGGAAPPEEGLAAEVLRAGAGEWHEGRDPAESRGEYRHRIEHAMRARLATAFRAAEPGLPLLATIGSVGPFVGLFGTVWGIMNSFSGIASSGDTSLAVVAPGIAEALFATAIGLVAAIPAVMAYNRFVVGFARLRQGANAAIAELAAGLARRPASGTPEQVPAPLAARPGPRPVAAAVPFASVPLTSAAE</sequence>
<evidence type="ECO:0000256" key="2">
    <source>
        <dbReference type="ARBA" id="ARBA00022475"/>
    </source>
</evidence>
<feature type="transmembrane region" description="Helical" evidence="7">
    <location>
        <begin position="163"/>
        <end position="186"/>
    </location>
</feature>
<evidence type="ECO:0000313" key="10">
    <source>
        <dbReference type="Proteomes" id="UP001589789"/>
    </source>
</evidence>
<dbReference type="PANTHER" id="PTHR30625">
    <property type="entry name" value="PROTEIN TOLQ"/>
    <property type="match status" value="1"/>
</dbReference>
<keyword evidence="4 7" id="KW-1133">Transmembrane helix</keyword>
<keyword evidence="2" id="KW-1003">Cell membrane</keyword>
<evidence type="ECO:0000259" key="8">
    <source>
        <dbReference type="Pfam" id="PF01618"/>
    </source>
</evidence>
<dbReference type="EMBL" id="JBHLVZ010000074">
    <property type="protein sequence ID" value="MFC0387972.1"/>
    <property type="molecule type" value="Genomic_DNA"/>
</dbReference>
<organism evidence="9 10">
    <name type="scientific">Muricoccus vinaceus</name>
    <dbReference type="NCBI Taxonomy" id="424704"/>
    <lineage>
        <taxon>Bacteria</taxon>
        <taxon>Pseudomonadati</taxon>
        <taxon>Pseudomonadota</taxon>
        <taxon>Alphaproteobacteria</taxon>
        <taxon>Acetobacterales</taxon>
        <taxon>Roseomonadaceae</taxon>
        <taxon>Muricoccus</taxon>
    </lineage>
</organism>
<feature type="domain" description="MotA/TolQ/ExbB proton channel" evidence="8">
    <location>
        <begin position="93"/>
        <end position="193"/>
    </location>
</feature>
<keyword evidence="6" id="KW-0813">Transport</keyword>
<feature type="transmembrane region" description="Helical" evidence="7">
    <location>
        <begin position="22"/>
        <end position="42"/>
    </location>
</feature>
<gene>
    <name evidence="9" type="ORF">ACFFIC_20860</name>
</gene>
<evidence type="ECO:0000313" key="9">
    <source>
        <dbReference type="EMBL" id="MFC0387972.1"/>
    </source>
</evidence>
<reference evidence="9 10" key="1">
    <citation type="submission" date="2024-09" db="EMBL/GenBank/DDBJ databases">
        <authorList>
            <person name="Sun Q."/>
            <person name="Mori K."/>
        </authorList>
    </citation>
    <scope>NUCLEOTIDE SEQUENCE [LARGE SCALE GENOMIC DNA]</scope>
    <source>
        <strain evidence="9 10">CCM 7468</strain>
    </source>
</reference>
<protein>
    <submittedName>
        <fullName evidence="9">MotA/TolQ/ExbB proton channel family protein</fullName>
    </submittedName>
</protein>
<dbReference type="PANTHER" id="PTHR30625:SF3">
    <property type="entry name" value="TOL-PAL SYSTEM PROTEIN TOLQ"/>
    <property type="match status" value="1"/>
</dbReference>
<dbReference type="Pfam" id="PF01618">
    <property type="entry name" value="MotA_ExbB"/>
    <property type="match status" value="1"/>
</dbReference>
<evidence type="ECO:0000256" key="5">
    <source>
        <dbReference type="ARBA" id="ARBA00023136"/>
    </source>
</evidence>